<evidence type="ECO:0000313" key="3">
    <source>
        <dbReference type="EMBL" id="TFW36773.1"/>
    </source>
</evidence>
<organism evidence="3 4">
    <name type="scientific">Pseudomonas fluorescens</name>
    <dbReference type="NCBI Taxonomy" id="294"/>
    <lineage>
        <taxon>Bacteria</taxon>
        <taxon>Pseudomonadati</taxon>
        <taxon>Pseudomonadota</taxon>
        <taxon>Gammaproteobacteria</taxon>
        <taxon>Pseudomonadales</taxon>
        <taxon>Pseudomonadaceae</taxon>
        <taxon>Pseudomonas</taxon>
    </lineage>
</organism>
<dbReference type="PANTHER" id="PTHR48085">
    <property type="entry name" value="CADMIUM/ZINC-TRANSPORTING ATPASE HMA2-RELATED"/>
    <property type="match status" value="1"/>
</dbReference>
<dbReference type="Gene3D" id="3.40.50.1000">
    <property type="entry name" value="HAD superfamily/HAD-like"/>
    <property type="match status" value="1"/>
</dbReference>
<evidence type="ECO:0000256" key="1">
    <source>
        <dbReference type="ARBA" id="ARBA00006024"/>
    </source>
</evidence>
<dbReference type="PANTHER" id="PTHR48085:SF5">
    <property type="entry name" value="CADMIUM_ZINC-TRANSPORTING ATPASE HMA4-RELATED"/>
    <property type="match status" value="1"/>
</dbReference>
<protein>
    <submittedName>
        <fullName evidence="3">Heavy metal translocating P-type ATPase</fullName>
    </submittedName>
</protein>
<dbReference type="GO" id="GO:0016020">
    <property type="term" value="C:membrane"/>
    <property type="evidence" value="ECO:0007669"/>
    <property type="project" value="TreeGrafter"/>
</dbReference>
<accession>A0A4Y9TAA2</accession>
<dbReference type="PRINTS" id="PR00119">
    <property type="entry name" value="CATATPASE"/>
</dbReference>
<feature type="non-terminal residue" evidence="3">
    <location>
        <position position="148"/>
    </location>
</feature>
<dbReference type="InterPro" id="IPR051014">
    <property type="entry name" value="Cation_Transport_ATPase_IB"/>
</dbReference>
<dbReference type="AlphaFoldDB" id="A0A4Y9TAA2"/>
<dbReference type="EMBL" id="SPVI01000168">
    <property type="protein sequence ID" value="TFW36773.1"/>
    <property type="molecule type" value="Genomic_DNA"/>
</dbReference>
<evidence type="ECO:0000313" key="4">
    <source>
        <dbReference type="Proteomes" id="UP000297322"/>
    </source>
</evidence>
<dbReference type="InterPro" id="IPR023214">
    <property type="entry name" value="HAD_sf"/>
</dbReference>
<feature type="non-terminal residue" evidence="3">
    <location>
        <position position="1"/>
    </location>
</feature>
<evidence type="ECO:0000256" key="2">
    <source>
        <dbReference type="SAM" id="Phobius"/>
    </source>
</evidence>
<name>A0A4Y9TAA2_PSEFL</name>
<feature type="transmembrane region" description="Helical" evidence="2">
    <location>
        <begin position="74"/>
        <end position="98"/>
    </location>
</feature>
<sequence length="148" mass="15158">DKVRAVQEGCTRASTLMVGDGINDAPALAAATVGVAMGASGATASAEAAGVVLLVDRLDRLVEALEIARRTRHIALQGVLAGMGLSLLAMTVAALGFLPPLAGAVVQEVIDVLIIINALRALGPSAGLGLRRLAGEHIDRLQDEHRQL</sequence>
<dbReference type="InterPro" id="IPR036412">
    <property type="entry name" value="HAD-like_sf"/>
</dbReference>
<reference evidence="3 4" key="1">
    <citation type="submission" date="2019-03" db="EMBL/GenBank/DDBJ databases">
        <title>Biocontrol and xenobiotic degradation properties of endophytic Pseudomonas fluorescens strain BRZ63.</title>
        <authorList>
            <person name="Chlebek D.A."/>
            <person name="Pinski A."/>
            <person name="Zur J.P."/>
            <person name="Michalska J."/>
            <person name="Hupert-Kocurek K.T."/>
        </authorList>
    </citation>
    <scope>NUCLEOTIDE SEQUENCE [LARGE SCALE GENOMIC DNA]</scope>
    <source>
        <strain evidence="3 4">BRZ63</strain>
    </source>
</reference>
<dbReference type="GO" id="GO:0015086">
    <property type="term" value="F:cadmium ion transmembrane transporter activity"/>
    <property type="evidence" value="ECO:0007669"/>
    <property type="project" value="TreeGrafter"/>
</dbReference>
<keyword evidence="2" id="KW-0812">Transmembrane</keyword>
<comment type="caution">
    <text evidence="3">The sequence shown here is derived from an EMBL/GenBank/DDBJ whole genome shotgun (WGS) entry which is preliminary data.</text>
</comment>
<gene>
    <name evidence="3" type="ORF">E4T65_29585</name>
</gene>
<feature type="transmembrane region" description="Helical" evidence="2">
    <location>
        <begin position="104"/>
        <end position="122"/>
    </location>
</feature>
<keyword evidence="2" id="KW-1133">Transmembrane helix</keyword>
<feature type="transmembrane region" description="Helical" evidence="2">
    <location>
        <begin position="27"/>
        <end position="54"/>
    </location>
</feature>
<dbReference type="SUPFAM" id="SSF56784">
    <property type="entry name" value="HAD-like"/>
    <property type="match status" value="1"/>
</dbReference>
<dbReference type="Proteomes" id="UP000297322">
    <property type="component" value="Unassembled WGS sequence"/>
</dbReference>
<keyword evidence="2" id="KW-0472">Membrane</keyword>
<proteinExistence type="inferred from homology"/>
<comment type="similarity">
    <text evidence="1">Belongs to the cation transport ATPase (P-type) (TC 3.A.3) family. Type IB subfamily.</text>
</comment>